<keyword evidence="6" id="KW-1185">Reference proteome</keyword>
<proteinExistence type="predicted"/>
<evidence type="ECO:0000256" key="2">
    <source>
        <dbReference type="ARBA" id="ARBA00022692"/>
    </source>
</evidence>
<dbReference type="GO" id="GO:0005886">
    <property type="term" value="C:plasma membrane"/>
    <property type="evidence" value="ECO:0007669"/>
    <property type="project" value="TreeGrafter"/>
</dbReference>
<dbReference type="AlphaFoldDB" id="A0A7M4FE59"/>
<organism evidence="5 6">
    <name type="scientific">Crocodylus porosus</name>
    <name type="common">Saltwater crocodile</name>
    <name type="synonym">Estuarine crocodile</name>
    <dbReference type="NCBI Taxonomy" id="8502"/>
    <lineage>
        <taxon>Eukaryota</taxon>
        <taxon>Metazoa</taxon>
        <taxon>Chordata</taxon>
        <taxon>Craniata</taxon>
        <taxon>Vertebrata</taxon>
        <taxon>Euteleostomi</taxon>
        <taxon>Archelosauria</taxon>
        <taxon>Archosauria</taxon>
        <taxon>Crocodylia</taxon>
        <taxon>Longirostres</taxon>
        <taxon>Crocodylidae</taxon>
        <taxon>Crocodylus</taxon>
    </lineage>
</organism>
<evidence type="ECO:0000313" key="5">
    <source>
        <dbReference type="Ensembl" id="ENSCPRP00005021589.1"/>
    </source>
</evidence>
<dbReference type="InterPro" id="IPR013783">
    <property type="entry name" value="Ig-like_fold"/>
</dbReference>
<accession>A0A7M4FE59</accession>
<dbReference type="PANTHER" id="PTHR11860">
    <property type="entry name" value="POLYMERIC-IMMUNOGLOBULIN RECEPTOR"/>
    <property type="match status" value="1"/>
</dbReference>
<comment type="subcellular location">
    <subcellularLocation>
        <location evidence="1">Membrane</location>
    </subcellularLocation>
</comment>
<dbReference type="InterPro" id="IPR036179">
    <property type="entry name" value="Ig-like_dom_sf"/>
</dbReference>
<evidence type="ECO:0000313" key="6">
    <source>
        <dbReference type="Proteomes" id="UP000594220"/>
    </source>
</evidence>
<protein>
    <recommendedName>
        <fullName evidence="4">Immunoglobulin V-set domain-containing protein</fullName>
    </recommendedName>
</protein>
<keyword evidence="3" id="KW-0472">Membrane</keyword>
<evidence type="ECO:0000259" key="4">
    <source>
        <dbReference type="Pfam" id="PF07686"/>
    </source>
</evidence>
<evidence type="ECO:0000256" key="1">
    <source>
        <dbReference type="ARBA" id="ARBA00004370"/>
    </source>
</evidence>
<feature type="domain" description="Immunoglobulin V-set" evidence="4">
    <location>
        <begin position="41"/>
        <end position="101"/>
    </location>
</feature>
<dbReference type="GeneTree" id="ENSGT01000000218223"/>
<dbReference type="Ensembl" id="ENSCPRT00005025224.1">
    <property type="protein sequence ID" value="ENSCPRP00005021589.1"/>
    <property type="gene ID" value="ENSCPRG00005015015.1"/>
</dbReference>
<dbReference type="Gene3D" id="2.60.40.10">
    <property type="entry name" value="Immunoglobulins"/>
    <property type="match status" value="1"/>
</dbReference>
<dbReference type="SUPFAM" id="SSF48726">
    <property type="entry name" value="Immunoglobulin"/>
    <property type="match status" value="1"/>
</dbReference>
<dbReference type="Pfam" id="PF07686">
    <property type="entry name" value="V-set"/>
    <property type="match status" value="1"/>
</dbReference>
<reference evidence="5" key="2">
    <citation type="submission" date="2025-09" db="UniProtKB">
        <authorList>
            <consortium name="Ensembl"/>
        </authorList>
    </citation>
    <scope>IDENTIFICATION</scope>
</reference>
<dbReference type="Proteomes" id="UP000594220">
    <property type="component" value="Unplaced"/>
</dbReference>
<dbReference type="GO" id="GO:0004888">
    <property type="term" value="F:transmembrane signaling receptor activity"/>
    <property type="evidence" value="ECO:0007669"/>
    <property type="project" value="TreeGrafter"/>
</dbReference>
<evidence type="ECO:0000256" key="3">
    <source>
        <dbReference type="ARBA" id="ARBA00023136"/>
    </source>
</evidence>
<keyword evidence="2" id="KW-0812">Transmembrane</keyword>
<dbReference type="InterPro" id="IPR050671">
    <property type="entry name" value="CD300_family_receptors"/>
</dbReference>
<name>A0A7M4FE59_CROPO</name>
<dbReference type="InterPro" id="IPR013106">
    <property type="entry name" value="Ig_V-set"/>
</dbReference>
<dbReference type="PANTHER" id="PTHR11860:SF96">
    <property type="match status" value="1"/>
</dbReference>
<reference evidence="5" key="1">
    <citation type="submission" date="2025-08" db="UniProtKB">
        <authorList>
            <consortium name="Ensembl"/>
        </authorList>
    </citation>
    <scope>IDENTIFICATION</scope>
</reference>
<sequence length="175" mass="19402">SGEKHGTQKCSGQGCLCSSGPAQSACSSCCACLGAQRYLFSNKYWCRGASRSSCDVLGDTHRVVKSKYKGRLSLVDDRSGTVQVTMHQLAEDDSGTYWCGIEKFVIFTICRRKKRKIWRTAYLCKSHPDPTGRGCHPLCSPFYVHLEFSKSPSTALQLLSLSWHRSVGTSHLRCP</sequence>